<organism evidence="2 3">
    <name type="scientific">Sodiomyces alkalinus (strain CBS 110278 / VKM F-3762 / F11)</name>
    <name type="common">Alkaliphilic filamentous fungus</name>
    <dbReference type="NCBI Taxonomy" id="1314773"/>
    <lineage>
        <taxon>Eukaryota</taxon>
        <taxon>Fungi</taxon>
        <taxon>Dikarya</taxon>
        <taxon>Ascomycota</taxon>
        <taxon>Pezizomycotina</taxon>
        <taxon>Sordariomycetes</taxon>
        <taxon>Hypocreomycetidae</taxon>
        <taxon>Glomerellales</taxon>
        <taxon>Plectosphaerellaceae</taxon>
        <taxon>Sodiomyces</taxon>
    </lineage>
</organism>
<dbReference type="GO" id="GO:0005524">
    <property type="term" value="F:ATP binding"/>
    <property type="evidence" value="ECO:0007669"/>
    <property type="project" value="InterPro"/>
</dbReference>
<dbReference type="InterPro" id="IPR011009">
    <property type="entry name" value="Kinase-like_dom_sf"/>
</dbReference>
<gene>
    <name evidence="2" type="ORF">SODALDRAFT_340531</name>
</gene>
<dbReference type="GeneID" id="39581437"/>
<dbReference type="PROSITE" id="PS50011">
    <property type="entry name" value="PROTEIN_KINASE_DOM"/>
    <property type="match status" value="1"/>
</dbReference>
<proteinExistence type="predicted"/>
<evidence type="ECO:0000313" key="2">
    <source>
        <dbReference type="EMBL" id="ROT37122.1"/>
    </source>
</evidence>
<sequence length="284" mass="32431">MSVLGQVSTLSRSTRFIEEDTLVAYGAQHVVGDSAQMPTQHRRARFPILPISRRDELVPIFTCSPWKSYDKKYRIQFGYSFGVVTARDSHETCLIRSITGQNIEEQILHLRQICHPNILVAMEIFIYPKEDCFLISEFMHTTLLHLCRAPVYPSEQQLSSILHQVLSGAVFLLESGLVYEELSVADVLINLEGEVKIGDVKRCRRGGDTAKLLDSFGRLAMKLMEKEKTEDTVPEAIEIFTAANSKPDLKELLGHSFMKKREQKELKWLVHSVLITAYYSREEI</sequence>
<evidence type="ECO:0000313" key="3">
    <source>
        <dbReference type="Proteomes" id="UP000272025"/>
    </source>
</evidence>
<protein>
    <recommendedName>
        <fullName evidence="1">Protein kinase domain-containing protein</fullName>
    </recommendedName>
</protein>
<dbReference type="Gene3D" id="1.10.510.10">
    <property type="entry name" value="Transferase(Phosphotransferase) domain 1"/>
    <property type="match status" value="1"/>
</dbReference>
<name>A0A3N2PRH8_SODAK</name>
<dbReference type="EMBL" id="ML119057">
    <property type="protein sequence ID" value="ROT37122.1"/>
    <property type="molecule type" value="Genomic_DNA"/>
</dbReference>
<dbReference type="STRING" id="1314773.A0A3N2PRH8"/>
<keyword evidence="3" id="KW-1185">Reference proteome</keyword>
<dbReference type="RefSeq" id="XP_028464928.1">
    <property type="nucleotide sequence ID" value="XM_028612959.1"/>
</dbReference>
<dbReference type="InterPro" id="IPR000719">
    <property type="entry name" value="Prot_kinase_dom"/>
</dbReference>
<accession>A0A3N2PRH8</accession>
<dbReference type="SUPFAM" id="SSF56112">
    <property type="entry name" value="Protein kinase-like (PK-like)"/>
    <property type="match status" value="1"/>
</dbReference>
<dbReference type="AlphaFoldDB" id="A0A3N2PRH8"/>
<dbReference type="GO" id="GO:0004672">
    <property type="term" value="F:protein kinase activity"/>
    <property type="evidence" value="ECO:0007669"/>
    <property type="project" value="InterPro"/>
</dbReference>
<reference evidence="2 3" key="1">
    <citation type="journal article" date="2018" name="Mol. Ecol.">
        <title>The obligate alkalophilic soda-lake fungus Sodiomyces alkalinus has shifted to a protein diet.</title>
        <authorList>
            <person name="Grum-Grzhimaylo A.A."/>
            <person name="Falkoski D.L."/>
            <person name="van den Heuvel J."/>
            <person name="Valero-Jimenez C.A."/>
            <person name="Min B."/>
            <person name="Choi I.G."/>
            <person name="Lipzen A."/>
            <person name="Daum C.G."/>
            <person name="Aanen D.K."/>
            <person name="Tsang A."/>
            <person name="Henrissat B."/>
            <person name="Bilanenko E.N."/>
            <person name="de Vries R.P."/>
            <person name="van Kan J.A.L."/>
            <person name="Grigoriev I.V."/>
            <person name="Debets A.J.M."/>
        </authorList>
    </citation>
    <scope>NUCLEOTIDE SEQUENCE [LARGE SCALE GENOMIC DNA]</scope>
    <source>
        <strain evidence="2 3">F11</strain>
    </source>
</reference>
<dbReference type="Proteomes" id="UP000272025">
    <property type="component" value="Unassembled WGS sequence"/>
</dbReference>
<dbReference type="Pfam" id="PF00069">
    <property type="entry name" value="Pkinase"/>
    <property type="match status" value="1"/>
</dbReference>
<evidence type="ECO:0000259" key="1">
    <source>
        <dbReference type="PROSITE" id="PS50011"/>
    </source>
</evidence>
<feature type="domain" description="Protein kinase" evidence="1">
    <location>
        <begin position="69"/>
        <end position="284"/>
    </location>
</feature>
<dbReference type="OrthoDB" id="4849113at2759"/>